<dbReference type="InterPro" id="IPR013320">
    <property type="entry name" value="ConA-like_dom_sf"/>
</dbReference>
<dbReference type="PROSITE" id="PS51841">
    <property type="entry name" value="LTD"/>
    <property type="match status" value="2"/>
</dbReference>
<dbReference type="Proteomes" id="UP000600139">
    <property type="component" value="Unassembled WGS sequence"/>
</dbReference>
<keyword evidence="2" id="KW-1015">Disulfide bond</keyword>
<reference evidence="5" key="1">
    <citation type="submission" date="2021-01" db="EMBL/GenBank/DDBJ databases">
        <title>Modified the classification status of verrucomicrobia.</title>
        <authorList>
            <person name="Feng X."/>
        </authorList>
    </citation>
    <scope>NUCLEOTIDE SEQUENCE</scope>
    <source>
        <strain evidence="5">JCM 18052</strain>
    </source>
</reference>
<evidence type="ECO:0000256" key="1">
    <source>
        <dbReference type="ARBA" id="ARBA00022729"/>
    </source>
</evidence>
<feature type="domain" description="LTD" evidence="4">
    <location>
        <begin position="341"/>
        <end position="456"/>
    </location>
</feature>
<dbReference type="PANTHER" id="PTHR40050:SF1">
    <property type="entry name" value="INNER SPORE COAT PROTEIN H"/>
    <property type="match status" value="1"/>
</dbReference>
<dbReference type="Pfam" id="PF13385">
    <property type="entry name" value="Laminin_G_3"/>
    <property type="match status" value="1"/>
</dbReference>
<keyword evidence="6" id="KW-1185">Reference proteome</keyword>
<dbReference type="EMBL" id="JAENIK010000013">
    <property type="protein sequence ID" value="MBK1818289.1"/>
    <property type="molecule type" value="Genomic_DNA"/>
</dbReference>
<protein>
    <submittedName>
        <fullName evidence="5">Lamin tail domain-containing protein</fullName>
    </submittedName>
</protein>
<dbReference type="InterPro" id="IPR001322">
    <property type="entry name" value="Lamin_tail_dom"/>
</dbReference>
<sequence>MFPCRLIFLGCLLSSPLQAGLLAHWKLDSTPADEVDSFPATWNAIPGYTPGVAAPSSIAAADLAGNWLGAGTGINFDRGQAFSATAWIKGGTQDSAIIGDMVGDGDSKGWELHVGTTENGGDANSVTVLLVNDHPSIAIQVNASVNVLDGQWHHIAFTYDGSSTAAGVKIHIDGTSVPTTTGIDTLAAGIANNDAAGLNIGTRMDGAGFTFTGSIDEVALFDHVLTAQEVNSVFLTGVESVTFPTITATIPQPGQSVTTLTSADVIFSFPVGGVDAGDLLVNGAPSVTVQATGSKTYRFTFPSPPQGDVNFTWAAGHGIAGLNGTPAQPQGWLARFVPVLPPGQVAIAEFVCKNAGGLEDEDHDTPDWIELLNPGTATVNLAGWALTDDPARPRAWVLPAISLAPGSRKIVFASGKNRRPLTGSLHADFKLADDGGYLALSDPSGSLVHVYDSYPRQEGNVSFGLHSSGKPADGRAAWRYMSPTPNAGANGTTYSGAVISEMKSTPANPVAGQAITVTIRTSPEAVLNAPPRLYHRVMHGAENFVNFADDGLHGDGAAGDLVWGATIPAGATAGQMVRWRAMLTSGSIVSRWPVNGVSNALLPIYEGTVIGGNTASQVLPVYQIFVDGYQFPTGTNQTGIDSTSGGRGAFYGNGKLYDNVFIRTKGTTSLNLFKRSHRVDFNPGRDFEWSPDHDPQRELNLNSEYNDPSYLRQNQQHWMHRDSGNAGAPHFPVRLLMNGANWQLAFHTYSADSELIKVLGLDPRGALYKQVGTLSTGAGGEKKSRKWEGTQDFTNFKNGIASSRTPAEKLLYLHDNTNLPAVINYLAVTRLAQEGDDVWANMVIYRDSDGTGEWRPIPFDLNLSFGQLFYGFGPPYNTTIQATNDANKSHPLYGSSACLSNTGSVGEWNRLYDAVIQNPLTRSMLLRRIRTLMDRYLSESAATSPLEANFDTLGALIRKDADIDRARWGLPPNALAYGLGPGITPEQGLATLKSAFLAPRRTHFYTTHSSNNPGKTLGIGNNNKAGIPDAQTASPVINFGTVEAHPANGNQNQEYIQLSNPSAAAADISDWTVRGSGGSFKIKGGTVIPASGSLFVSPDVVSFRARTTSPKANENRYVVGPYSGHLSPYGETLRLENASGQTVAQIQVPADPKAPPVSLAVTEIMSSSAHTNTKLNGDWWELTNTGTTSLDLTGFSYDDNHDLAGQTVFPNFILKAGESLIILNEDDAGEAALFRNTWGLPDTVRILTREDFGIEDLVGLGGNDSVIVYQPNGTRVARADYTAHTAGRSRAWFRNGTAIPGGYSQLQKYGAVKSDQAPSDLGSPGFSAADPATFIQPYDIWAAANDLWHATDTMATADPDNDGRTNREEYIFGGHARQSDGPPPQAILSVPDGYQWTFVLRADDPSLSITLEGSADLIQWTTITPTLVGETPHPTLTGYKSATYLVSRDTGTKFLRARAD</sequence>
<evidence type="ECO:0000256" key="2">
    <source>
        <dbReference type="ARBA" id="ARBA00023157"/>
    </source>
</evidence>
<dbReference type="InterPro" id="IPR036415">
    <property type="entry name" value="Lamin_tail_dom_sf"/>
</dbReference>
<dbReference type="Pfam" id="PF08757">
    <property type="entry name" value="CotH"/>
    <property type="match status" value="1"/>
</dbReference>
<evidence type="ECO:0000313" key="5">
    <source>
        <dbReference type="EMBL" id="MBK1818289.1"/>
    </source>
</evidence>
<dbReference type="PANTHER" id="PTHR40050">
    <property type="entry name" value="INNER SPORE COAT PROTEIN H"/>
    <property type="match status" value="1"/>
</dbReference>
<feature type="signal peptide" evidence="3">
    <location>
        <begin position="1"/>
        <end position="19"/>
    </location>
</feature>
<comment type="caution">
    <text evidence="5">The sequence shown here is derived from an EMBL/GenBank/DDBJ whole genome shotgun (WGS) entry which is preliminary data.</text>
</comment>
<dbReference type="InterPro" id="IPR014867">
    <property type="entry name" value="Spore_coat_CotH_CotH2/3/7"/>
</dbReference>
<name>A0A934VE61_9BACT</name>
<keyword evidence="1 3" id="KW-0732">Signal</keyword>
<organism evidence="5 6">
    <name type="scientific">Luteolibacter yonseiensis</name>
    <dbReference type="NCBI Taxonomy" id="1144680"/>
    <lineage>
        <taxon>Bacteria</taxon>
        <taxon>Pseudomonadati</taxon>
        <taxon>Verrucomicrobiota</taxon>
        <taxon>Verrucomicrobiia</taxon>
        <taxon>Verrucomicrobiales</taxon>
        <taxon>Verrucomicrobiaceae</taxon>
        <taxon>Luteolibacter</taxon>
    </lineage>
</organism>
<dbReference type="RefSeq" id="WP_200353237.1">
    <property type="nucleotide sequence ID" value="NZ_BAABHZ010000002.1"/>
</dbReference>
<dbReference type="Gene3D" id="2.60.120.200">
    <property type="match status" value="1"/>
</dbReference>
<proteinExistence type="predicted"/>
<accession>A0A934VE61</accession>
<dbReference type="InterPro" id="IPR006558">
    <property type="entry name" value="LamG-like"/>
</dbReference>
<evidence type="ECO:0000313" key="6">
    <source>
        <dbReference type="Proteomes" id="UP000600139"/>
    </source>
</evidence>
<dbReference type="Gene3D" id="2.60.40.1260">
    <property type="entry name" value="Lamin Tail domain"/>
    <property type="match status" value="1"/>
</dbReference>
<evidence type="ECO:0000256" key="3">
    <source>
        <dbReference type="SAM" id="SignalP"/>
    </source>
</evidence>
<gene>
    <name evidence="5" type="ORF">JIN84_21895</name>
</gene>
<evidence type="ECO:0000259" key="4">
    <source>
        <dbReference type="PROSITE" id="PS51841"/>
    </source>
</evidence>
<dbReference type="SUPFAM" id="SSF74853">
    <property type="entry name" value="Lamin A/C globular tail domain"/>
    <property type="match status" value="3"/>
</dbReference>
<dbReference type="SUPFAM" id="SSF49899">
    <property type="entry name" value="Concanavalin A-like lectins/glucanases"/>
    <property type="match status" value="1"/>
</dbReference>
<feature type="domain" description="LTD" evidence="4">
    <location>
        <begin position="1142"/>
        <end position="1288"/>
    </location>
</feature>
<dbReference type="SMART" id="SM00560">
    <property type="entry name" value="LamGL"/>
    <property type="match status" value="1"/>
</dbReference>
<feature type="chain" id="PRO_5037645244" evidence="3">
    <location>
        <begin position="20"/>
        <end position="1460"/>
    </location>
</feature>
<dbReference type="Pfam" id="PF00932">
    <property type="entry name" value="LTD"/>
    <property type="match status" value="3"/>
</dbReference>